<accession>A0A645IHL7</accession>
<evidence type="ECO:0000313" key="1">
    <source>
        <dbReference type="EMBL" id="MPN50332.1"/>
    </source>
</evidence>
<proteinExistence type="predicted"/>
<reference evidence="1" key="1">
    <citation type="submission" date="2019-08" db="EMBL/GenBank/DDBJ databases">
        <authorList>
            <person name="Kucharzyk K."/>
            <person name="Murdoch R.W."/>
            <person name="Higgins S."/>
            <person name="Loffler F."/>
        </authorList>
    </citation>
    <scope>NUCLEOTIDE SEQUENCE</scope>
</reference>
<dbReference type="SUPFAM" id="SSF55021">
    <property type="entry name" value="ACT-like"/>
    <property type="match status" value="1"/>
</dbReference>
<comment type="caution">
    <text evidence="1">The sequence shown here is derived from an EMBL/GenBank/DDBJ whole genome shotgun (WGS) entry which is preliminary data.</text>
</comment>
<dbReference type="EMBL" id="VSSQ01114426">
    <property type="protein sequence ID" value="MPN50332.1"/>
    <property type="molecule type" value="Genomic_DNA"/>
</dbReference>
<dbReference type="InterPro" id="IPR045865">
    <property type="entry name" value="ACT-like_dom_sf"/>
</dbReference>
<organism evidence="1">
    <name type="scientific">bioreactor metagenome</name>
    <dbReference type="NCBI Taxonomy" id="1076179"/>
    <lineage>
        <taxon>unclassified sequences</taxon>
        <taxon>metagenomes</taxon>
        <taxon>ecological metagenomes</taxon>
    </lineage>
</organism>
<dbReference type="Gene3D" id="3.30.70.1150">
    <property type="entry name" value="ACT-like. Chain A, domain 2"/>
    <property type="match status" value="1"/>
</dbReference>
<dbReference type="AlphaFoldDB" id="A0A645IHL7"/>
<name>A0A645IHL7_9ZZZZ</name>
<dbReference type="InterPro" id="IPR027271">
    <property type="entry name" value="Acetolactate_synth/TF_NikR_C"/>
</dbReference>
<gene>
    <name evidence="1" type="ORF">SDC9_197958</name>
</gene>
<sequence length="87" mass="9432">MDGEKREENRIGVAAIIVEDPESVREVNEALHNFSGLIVGRLGIPYRERGVNVISVVFDGVPDQISALTGKLGKIKSVTVKAVMSKK</sequence>
<dbReference type="InterPro" id="IPR023860">
    <property type="entry name" value="FeFe-hyd_TM1266"/>
</dbReference>
<dbReference type="Pfam" id="PF21699">
    <property type="entry name" value="TM1266-like"/>
    <property type="match status" value="1"/>
</dbReference>
<protein>
    <recommendedName>
        <fullName evidence="2">Transcription factor NikR nickel binding C-terminal domain-containing protein</fullName>
    </recommendedName>
</protein>
<dbReference type="NCBIfam" id="TIGR03959">
    <property type="entry name" value="hyd_TM1266"/>
    <property type="match status" value="1"/>
</dbReference>
<evidence type="ECO:0008006" key="2">
    <source>
        <dbReference type="Google" id="ProtNLM"/>
    </source>
</evidence>